<reference evidence="2" key="2">
    <citation type="submission" date="2025-09" db="UniProtKB">
        <authorList>
            <consortium name="Ensembl"/>
        </authorList>
    </citation>
    <scope>IDENTIFICATION</scope>
</reference>
<dbReference type="PANTHER" id="PTHR28592:SF1">
    <property type="entry name" value="ARMADILLO REPEAT-CONTAINING PROTEIN 1"/>
    <property type="match status" value="1"/>
</dbReference>
<evidence type="ECO:0000256" key="1">
    <source>
        <dbReference type="SAM" id="MobiDB-lite"/>
    </source>
</evidence>
<organism evidence="2 3">
    <name type="scientific">Eptatretus burgeri</name>
    <name type="common">Inshore hagfish</name>
    <dbReference type="NCBI Taxonomy" id="7764"/>
    <lineage>
        <taxon>Eukaryota</taxon>
        <taxon>Metazoa</taxon>
        <taxon>Chordata</taxon>
        <taxon>Craniata</taxon>
        <taxon>Vertebrata</taxon>
        <taxon>Cyclostomata</taxon>
        <taxon>Myxini</taxon>
        <taxon>Myxiniformes</taxon>
        <taxon>Myxinidae</taxon>
        <taxon>Eptatretinae</taxon>
        <taxon>Eptatretus</taxon>
    </lineage>
</organism>
<feature type="region of interest" description="Disordered" evidence="1">
    <location>
        <begin position="1"/>
        <end position="89"/>
    </location>
</feature>
<name>A0A8C4N2H6_EPTBU</name>
<accession>A0A8C4N2H6</accession>
<dbReference type="AlphaFoldDB" id="A0A8C4N2H6"/>
<feature type="compositionally biased region" description="Basic and acidic residues" evidence="1">
    <location>
        <begin position="60"/>
        <end position="76"/>
    </location>
</feature>
<protein>
    <submittedName>
        <fullName evidence="2">Uncharacterized protein</fullName>
    </submittedName>
</protein>
<feature type="compositionally biased region" description="Acidic residues" evidence="1">
    <location>
        <begin position="24"/>
        <end position="45"/>
    </location>
</feature>
<reference evidence="2" key="1">
    <citation type="submission" date="2025-08" db="UniProtKB">
        <authorList>
            <consortium name="Ensembl"/>
        </authorList>
    </citation>
    <scope>IDENTIFICATION</scope>
</reference>
<sequence>MEDSEEDDMDVKAEWVADIGKAGEEEEGPADREEDEMNAQEEEMICDQREKGEGEDEQCEGEHRECEGEGEDKKNPDSGPKGTTSWSSEELIGQGTACSEAGDTAGDPLAVVHRLLELASQPENRPAMAREPGCAAGLALLARHGERRVSNTALRALCFLAESPGSLELLREEQALLPALLSIRDGYVSYLSVCTYDCYDFIVVLCLVRMVIMVSVIADRGDAPTEASSVAADIIDFLDGWGLGRAASSRILEECPLSTLEGLAVSVDRAEGRVARHRARCFLGRANRRAKTITLQIDGLDDLERRTMCEEALLGVRGVISFTFQMVTQRCVLRTRADLPTEKLGLAIAATRVMSAQKVIRNEQGEEVRYEFN</sequence>
<evidence type="ECO:0000313" key="2">
    <source>
        <dbReference type="Ensembl" id="ENSEBUP00000000008.1"/>
    </source>
</evidence>
<dbReference type="PANTHER" id="PTHR28592">
    <property type="entry name" value="ARMADILLO REPEAT-CONTAINING PROTEIN 1"/>
    <property type="match status" value="1"/>
</dbReference>
<keyword evidence="3" id="KW-1185">Reference proteome</keyword>
<proteinExistence type="predicted"/>
<dbReference type="Ensembl" id="ENSEBUT00000000297.1">
    <property type="protein sequence ID" value="ENSEBUP00000000008.1"/>
    <property type="gene ID" value="ENSEBUG00000000308.1"/>
</dbReference>
<dbReference type="Proteomes" id="UP000694388">
    <property type="component" value="Unplaced"/>
</dbReference>
<evidence type="ECO:0000313" key="3">
    <source>
        <dbReference type="Proteomes" id="UP000694388"/>
    </source>
</evidence>